<evidence type="ECO:0000313" key="2">
    <source>
        <dbReference type="Proteomes" id="UP000093366"/>
    </source>
</evidence>
<sequence>MRCEHTDYLELACIKGFELNVTTLDGESFTGKAKDIVYNEQKYQCLILVHDSESVAIPLETIAKLQSLTPNSFFSTLNLTD</sequence>
<dbReference type="Pfam" id="PF07073">
    <property type="entry name" value="ROF"/>
    <property type="match status" value="1"/>
</dbReference>
<reference evidence="2" key="1">
    <citation type="submission" date="2016-07" db="EMBL/GenBank/DDBJ databases">
        <authorList>
            <person name="Florea S."/>
            <person name="Webb J.S."/>
            <person name="Jaromczyk J."/>
            <person name="Schardl C.L."/>
        </authorList>
    </citation>
    <scope>NUCLEOTIDE SEQUENCE [LARGE SCALE GENOMIC DNA]</scope>
    <source>
        <strain evidence="2">IPB1</strain>
    </source>
</reference>
<dbReference type="Gene3D" id="2.30.30.400">
    <property type="entry name" value="Rof-like"/>
    <property type="match status" value="1"/>
</dbReference>
<name>A0A1C0TR80_9GAMM</name>
<evidence type="ECO:0000313" key="1">
    <source>
        <dbReference type="EMBL" id="OCQ21462.1"/>
    </source>
</evidence>
<dbReference type="SUPFAM" id="SSF101744">
    <property type="entry name" value="Rof/RNase P subunit-like"/>
    <property type="match status" value="1"/>
</dbReference>
<dbReference type="AlphaFoldDB" id="A0A1C0TR80"/>
<dbReference type="OrthoDB" id="5344363at2"/>
<proteinExistence type="predicted"/>
<dbReference type="InterPro" id="IPR009778">
    <property type="entry name" value="ROF"/>
</dbReference>
<gene>
    <name evidence="1" type="ORF">A7985_12705</name>
</gene>
<dbReference type="InterPro" id="IPR038626">
    <property type="entry name" value="Rof-like_sf"/>
</dbReference>
<dbReference type="InterPro" id="IPR023534">
    <property type="entry name" value="Rof/RNase_P-like"/>
</dbReference>
<dbReference type="Proteomes" id="UP000093366">
    <property type="component" value="Unassembled WGS sequence"/>
</dbReference>
<comment type="caution">
    <text evidence="1">The sequence shown here is derived from an EMBL/GenBank/DDBJ whole genome shotgun (WGS) entry which is preliminary data.</text>
</comment>
<protein>
    <submittedName>
        <fullName evidence="1">Uncharacterized protein</fullName>
    </submittedName>
</protein>
<organism evidence="1 2">
    <name type="scientific">Pseudoalteromonas luteoviolacea</name>
    <dbReference type="NCBI Taxonomy" id="43657"/>
    <lineage>
        <taxon>Bacteria</taxon>
        <taxon>Pseudomonadati</taxon>
        <taxon>Pseudomonadota</taxon>
        <taxon>Gammaproteobacteria</taxon>
        <taxon>Alteromonadales</taxon>
        <taxon>Pseudoalteromonadaceae</taxon>
        <taxon>Pseudoalteromonas</taxon>
    </lineage>
</organism>
<dbReference type="RefSeq" id="WP_065790827.1">
    <property type="nucleotide sequence ID" value="NZ_MAUJ01000003.1"/>
</dbReference>
<dbReference type="EMBL" id="MAUJ01000003">
    <property type="protein sequence ID" value="OCQ21462.1"/>
    <property type="molecule type" value="Genomic_DNA"/>
</dbReference>
<accession>A0A1C0TR80</accession>